<dbReference type="SUPFAM" id="SSF50494">
    <property type="entry name" value="Trypsin-like serine proteases"/>
    <property type="match status" value="1"/>
</dbReference>
<dbReference type="RefSeq" id="WP_166880385.1">
    <property type="nucleotide sequence ID" value="NZ_WHJH01000036.1"/>
</dbReference>
<dbReference type="SMART" id="SM00327">
    <property type="entry name" value="VWA"/>
    <property type="match status" value="1"/>
</dbReference>
<keyword evidence="3" id="KW-1185">Reference proteome</keyword>
<dbReference type="PROSITE" id="PS50234">
    <property type="entry name" value="VWFA"/>
    <property type="match status" value="1"/>
</dbReference>
<dbReference type="Pfam" id="PF13519">
    <property type="entry name" value="VWA_2"/>
    <property type="match status" value="1"/>
</dbReference>
<dbReference type="PANTHER" id="PTHR10579:SF43">
    <property type="entry name" value="ZINC FINGER (C3HC4-TYPE RING FINGER) FAMILY PROTEIN"/>
    <property type="match status" value="1"/>
</dbReference>
<dbReference type="InterPro" id="IPR051266">
    <property type="entry name" value="CLCR"/>
</dbReference>
<evidence type="ECO:0000313" key="3">
    <source>
        <dbReference type="Proteomes" id="UP000609726"/>
    </source>
</evidence>
<comment type="caution">
    <text evidence="2">The sequence shown here is derived from an EMBL/GenBank/DDBJ whole genome shotgun (WGS) entry which is preliminary data.</text>
</comment>
<dbReference type="CDD" id="cd00198">
    <property type="entry name" value="vWFA"/>
    <property type="match status" value="1"/>
</dbReference>
<dbReference type="PANTHER" id="PTHR10579">
    <property type="entry name" value="CALCIUM-ACTIVATED CHLORIDE CHANNEL REGULATOR"/>
    <property type="match status" value="1"/>
</dbReference>
<dbReference type="Proteomes" id="UP000609726">
    <property type="component" value="Unassembled WGS sequence"/>
</dbReference>
<reference evidence="2 3" key="1">
    <citation type="submission" date="2019-10" db="EMBL/GenBank/DDBJ databases">
        <title>Taxonomy of Antarctic Massilia spp.: description of Massilia rubra sp. nov., Massilia aquatica sp. nov., Massilia mucilaginosa sp. nov., Massilia frigida sp. nov. isolated from streams, lakes and regoliths.</title>
        <authorList>
            <person name="Holochova P."/>
            <person name="Sedlacek I."/>
            <person name="Kralova S."/>
            <person name="Maslanova I."/>
            <person name="Busse H.-J."/>
            <person name="Stankova E."/>
            <person name="Vrbovska V."/>
            <person name="Kovarovic V."/>
            <person name="Bartak M."/>
            <person name="Svec P."/>
            <person name="Pantucek R."/>
        </authorList>
    </citation>
    <scope>NUCLEOTIDE SEQUENCE [LARGE SCALE GENOMIC DNA]</scope>
    <source>
        <strain evidence="2 3">CCM 8733</strain>
    </source>
</reference>
<dbReference type="Pfam" id="PF13365">
    <property type="entry name" value="Trypsin_2"/>
    <property type="match status" value="1"/>
</dbReference>
<name>A0ABX0NZ94_9BURK</name>
<dbReference type="InterPro" id="IPR002035">
    <property type="entry name" value="VWF_A"/>
</dbReference>
<dbReference type="Gene3D" id="3.40.50.410">
    <property type="entry name" value="von Willebrand factor, type A domain"/>
    <property type="match status" value="1"/>
</dbReference>
<organism evidence="2 3">
    <name type="scientific">Massilia mucilaginosa</name>
    <dbReference type="NCBI Taxonomy" id="2609282"/>
    <lineage>
        <taxon>Bacteria</taxon>
        <taxon>Pseudomonadati</taxon>
        <taxon>Pseudomonadota</taxon>
        <taxon>Betaproteobacteria</taxon>
        <taxon>Burkholderiales</taxon>
        <taxon>Oxalobacteraceae</taxon>
        <taxon>Telluria group</taxon>
        <taxon>Massilia</taxon>
    </lineage>
</organism>
<feature type="domain" description="VWFA" evidence="1">
    <location>
        <begin position="370"/>
        <end position="569"/>
    </location>
</feature>
<evidence type="ECO:0000259" key="1">
    <source>
        <dbReference type="PROSITE" id="PS50234"/>
    </source>
</evidence>
<dbReference type="InterPro" id="IPR036465">
    <property type="entry name" value="vWFA_dom_sf"/>
</dbReference>
<dbReference type="SUPFAM" id="SSF53300">
    <property type="entry name" value="vWA-like"/>
    <property type="match status" value="1"/>
</dbReference>
<sequence length="1082" mass="113504">MSHITGTIQVLGAPLVVGPGLTVFNPPASPQPGGTKLLMLHFQNLAFAPGDRLQVNLGYDVDTFTAADGPAFWTRPINVYAFPAGVQITYIAAGAPTGSVQLDQYGRGERHIGEAPVHISFSNSDPFYQGPSYEEPDYDPFWYCSEPPNWENASCATPPADVRARVARSAGMIVSVHGAHLSTCSVTLVDGDKIITAGHCHTPAEALSSSVTFDYRTECGGARPPGYNPRFYKVKAVLAHRWDGSDDYSLLQLAEAPPGVPSLQMRHDLPLPSEQVFGVHHPNGAVKKLSLPHAQGFAGVEGSGAFAITVPTTFDVTGGSSGSGLFDLAGRITGVLSKGDPCHGGRLGYFPSATILQRIVPTPPPPITRDVMLVFDRSGSMALDDGSGRAKIESARDALSLFVQLVRSGTGNRLGLVSFSSAASAPVDFALAPVTDAAKNALVGPPPYIGGRLPTLTPGGNTSIGAGLDAARAQLAAAPGANPRAILLMTDGLQNTAPSIASIEPALAGITVHAIGFGAESSLDGTLLSAVATAHDGLYTRAGGALALEKFYATAFGNIFETGILLDPEFDLGAAQQAGTPVPFRVCGEDAITAIAGWDNSGATLQVEVTTPSGAVLTAAVPGVAGESGRTWAFLRIALPIGGERDGLWHINVVRPRAIPIPLARQGWPALRYFVNVIPSGGARMSRTREPVWQYTGDEINPMVLVRHEDGGWPRNMQARLTVTRPDTGVGNLLSETGLGAPGNVGGDLIPPRHATLQALEKARGRPVVGYVQTELALSGDSFNTRGSFEETATVGRRLADFLTVEGNYTFHARATYGDECTGMRELTWSVHVEIGIDGGQTDATITDLPPRPDGGACYRMRFTPRDKYGNRLGPGRADGFSVEAQPGSTPMGAVLDAGDGSYQVDVCTEPGSLEPPRIGLAQPGRPAAVVAPAGFTLYAYSVKFLCGEQEDGCCECAPVRPGRYSTEINIHNGYDKPAPLLKRVIPLVLAGAVLGREPHFAPATTLETLLLPAHNATMDDCCRLATLLLGAAPAGPLPLTVGILEIISTVELSVTAVYTAGDVRHAPSIDVQQITSRVLKL</sequence>
<dbReference type="InterPro" id="IPR043504">
    <property type="entry name" value="Peptidase_S1_PA_chymotrypsin"/>
</dbReference>
<protein>
    <submittedName>
        <fullName evidence="2">VWA domain-containing protein</fullName>
    </submittedName>
</protein>
<dbReference type="InterPro" id="IPR018114">
    <property type="entry name" value="TRYPSIN_HIS"/>
</dbReference>
<gene>
    <name evidence="2" type="ORF">F2P45_23285</name>
</gene>
<dbReference type="EMBL" id="WHJH01000036">
    <property type="protein sequence ID" value="NHZ91905.1"/>
    <property type="molecule type" value="Genomic_DNA"/>
</dbReference>
<proteinExistence type="predicted"/>
<evidence type="ECO:0000313" key="2">
    <source>
        <dbReference type="EMBL" id="NHZ91905.1"/>
    </source>
</evidence>
<dbReference type="Gene3D" id="2.40.10.10">
    <property type="entry name" value="Trypsin-like serine proteases"/>
    <property type="match status" value="1"/>
</dbReference>
<accession>A0ABX0NZ94</accession>
<dbReference type="InterPro" id="IPR009003">
    <property type="entry name" value="Peptidase_S1_PA"/>
</dbReference>
<dbReference type="PROSITE" id="PS00134">
    <property type="entry name" value="TRYPSIN_HIS"/>
    <property type="match status" value="1"/>
</dbReference>